<dbReference type="AlphaFoldDB" id="A0A3R7LYC6"/>
<dbReference type="GO" id="GO:0000287">
    <property type="term" value="F:magnesium ion binding"/>
    <property type="evidence" value="ECO:0007669"/>
    <property type="project" value="InterPro"/>
</dbReference>
<dbReference type="PANTHER" id="PTHR10210">
    <property type="entry name" value="RIBOSE-PHOSPHATE DIPHOSPHOKINASE FAMILY MEMBER"/>
    <property type="match status" value="1"/>
</dbReference>
<dbReference type="InterPro" id="IPR029057">
    <property type="entry name" value="PRTase-like"/>
</dbReference>
<dbReference type="Gene3D" id="3.40.50.2020">
    <property type="match status" value="2"/>
</dbReference>
<dbReference type="GO" id="GO:0002189">
    <property type="term" value="C:ribose phosphate diphosphokinase complex"/>
    <property type="evidence" value="ECO:0007669"/>
    <property type="project" value="TreeGrafter"/>
</dbReference>
<evidence type="ECO:0000313" key="3">
    <source>
        <dbReference type="Proteomes" id="UP000283509"/>
    </source>
</evidence>
<comment type="caution">
    <text evidence="2">The sequence shown here is derived from an EMBL/GenBank/DDBJ whole genome shotgun (WGS) entry which is preliminary data.</text>
</comment>
<evidence type="ECO:0000256" key="1">
    <source>
        <dbReference type="ARBA" id="ARBA00006478"/>
    </source>
</evidence>
<dbReference type="GO" id="GO:0005524">
    <property type="term" value="F:ATP binding"/>
    <property type="evidence" value="ECO:0007669"/>
    <property type="project" value="TreeGrafter"/>
</dbReference>
<dbReference type="PANTHER" id="PTHR10210:SF53">
    <property type="entry name" value="GH23275P"/>
    <property type="match status" value="1"/>
</dbReference>
<dbReference type="GO" id="GO:0006015">
    <property type="term" value="P:5-phosphoribose 1-diphosphate biosynthetic process"/>
    <property type="evidence" value="ECO:0007669"/>
    <property type="project" value="TreeGrafter"/>
</dbReference>
<organism evidence="2 3">
    <name type="scientific">Penaeus vannamei</name>
    <name type="common">Whiteleg shrimp</name>
    <name type="synonym">Litopenaeus vannamei</name>
    <dbReference type="NCBI Taxonomy" id="6689"/>
    <lineage>
        <taxon>Eukaryota</taxon>
        <taxon>Metazoa</taxon>
        <taxon>Ecdysozoa</taxon>
        <taxon>Arthropoda</taxon>
        <taxon>Crustacea</taxon>
        <taxon>Multicrustacea</taxon>
        <taxon>Malacostraca</taxon>
        <taxon>Eumalacostraca</taxon>
        <taxon>Eucarida</taxon>
        <taxon>Decapoda</taxon>
        <taxon>Dendrobranchiata</taxon>
        <taxon>Penaeoidea</taxon>
        <taxon>Penaeidae</taxon>
        <taxon>Penaeus</taxon>
    </lineage>
</organism>
<evidence type="ECO:0000313" key="2">
    <source>
        <dbReference type="EMBL" id="ROT62383.1"/>
    </source>
</evidence>
<dbReference type="FunFam" id="3.40.50.2020:FF:000043">
    <property type="entry name" value="Ribose-phosphate pyrophosphokinase 1"/>
    <property type="match status" value="1"/>
</dbReference>
<dbReference type="Proteomes" id="UP000283509">
    <property type="component" value="Unassembled WGS sequence"/>
</dbReference>
<keyword evidence="3" id="KW-1185">Reference proteome</keyword>
<reference evidence="2 3" key="1">
    <citation type="submission" date="2018-04" db="EMBL/GenBank/DDBJ databases">
        <authorList>
            <person name="Zhang X."/>
            <person name="Yuan J."/>
            <person name="Li F."/>
            <person name="Xiang J."/>
        </authorList>
    </citation>
    <scope>NUCLEOTIDE SEQUENCE [LARGE SCALE GENOMIC DNA]</scope>
    <source>
        <tissue evidence="2">Muscle</tissue>
    </source>
</reference>
<comment type="similarity">
    <text evidence="1">Belongs to the ribose-phosphate pyrophosphokinase family.</text>
</comment>
<accession>A0A3R7LYC6</accession>
<name>A0A3R7LYC6_PENVA</name>
<dbReference type="InterPro" id="IPR005946">
    <property type="entry name" value="Rib-P_diPkinase"/>
</dbReference>
<dbReference type="CDD" id="cd06223">
    <property type="entry name" value="PRTases_typeI"/>
    <property type="match status" value="1"/>
</dbReference>
<dbReference type="InterPro" id="IPR000836">
    <property type="entry name" value="PRTase_dom"/>
</dbReference>
<dbReference type="GO" id="GO:0005737">
    <property type="term" value="C:cytoplasm"/>
    <property type="evidence" value="ECO:0007669"/>
    <property type="project" value="TreeGrafter"/>
</dbReference>
<sequence length="172" mass="18855">MDDIWGFPGIAVIHGEQKTNEDEQADGRNSPPLVEHSRIMDVGVGVPALAAKEKPPINVVGDVGGRIAIMVDDMIDDVASFVAAAEVLKDRGAYKIYVMATHGLLSSDAPRLIDDSPIDEVVVTNTVPHEIQKMQCHKIKTVDISILLAESIRRIHNNESMSYLFRNVTLED</sequence>
<proteinExistence type="inferred from homology"/>
<dbReference type="GO" id="GO:0004749">
    <property type="term" value="F:ribose phosphate diphosphokinase activity"/>
    <property type="evidence" value="ECO:0007669"/>
    <property type="project" value="TreeGrafter"/>
</dbReference>
<dbReference type="EMBL" id="QCYY01003703">
    <property type="protein sequence ID" value="ROT62383.1"/>
    <property type="molecule type" value="Genomic_DNA"/>
</dbReference>
<reference evidence="2 3" key="2">
    <citation type="submission" date="2019-01" db="EMBL/GenBank/DDBJ databases">
        <title>The decoding of complex shrimp genome reveals the adaptation for benthos swimmer, frequently molting mechanism and breeding impact on genome.</title>
        <authorList>
            <person name="Sun Y."/>
            <person name="Gao Y."/>
            <person name="Yu Y."/>
        </authorList>
    </citation>
    <scope>NUCLEOTIDE SEQUENCE [LARGE SCALE GENOMIC DNA]</scope>
    <source>
        <tissue evidence="2">Muscle</tissue>
    </source>
</reference>
<protein>
    <submittedName>
        <fullName evidence="2">Phosphoribosyl pyrophosphate synthase-associated protein 1</fullName>
    </submittedName>
</protein>
<dbReference type="Pfam" id="PF14572">
    <property type="entry name" value="Pribosyl_synth"/>
    <property type="match status" value="1"/>
</dbReference>
<dbReference type="STRING" id="6689.A0A3R7LYC6"/>
<gene>
    <name evidence="2" type="ORF">C7M84_019775</name>
</gene>
<dbReference type="GO" id="GO:0006164">
    <property type="term" value="P:purine nucleotide biosynthetic process"/>
    <property type="evidence" value="ECO:0007669"/>
    <property type="project" value="TreeGrafter"/>
</dbReference>
<dbReference type="SUPFAM" id="SSF53271">
    <property type="entry name" value="PRTase-like"/>
    <property type="match status" value="1"/>
</dbReference>
<dbReference type="OrthoDB" id="413572at2759"/>